<reference evidence="1 2" key="1">
    <citation type="journal article" date="2022" name="J. Am. Chem. Soc.">
        <title>Biosynthesis of Guanitoxin Enables Global Environmental Detection in Freshwater Cyanobacteria.</title>
        <authorList>
            <person name="Lima S.T."/>
            <person name="Fallon T.R."/>
            <person name="Cordoza J.L."/>
            <person name="Chekan J.R."/>
            <person name="Delbaje E."/>
            <person name="Hopiavuori A.R."/>
            <person name="Alvarenga D.O."/>
            <person name="Wood S.M."/>
            <person name="Luhavaya H."/>
            <person name="Baumgartner J.T."/>
            <person name="Dorr F.A."/>
            <person name="Etchegaray A."/>
            <person name="Pinto E."/>
            <person name="McKinnie S.M.K."/>
            <person name="Fiore M.F."/>
            <person name="Moore B.S."/>
        </authorList>
    </citation>
    <scope>NUCLEOTIDE SEQUENCE [LARGE SCALE GENOMIC DNA]</scope>
    <source>
        <strain evidence="1 2">ITEP-024</strain>
    </source>
</reference>
<protein>
    <submittedName>
        <fullName evidence="1">Uncharacterized protein</fullName>
    </submittedName>
</protein>
<name>A0ABX8WUK0_9CYAN</name>
<evidence type="ECO:0000313" key="1">
    <source>
        <dbReference type="EMBL" id="QYX30093.1"/>
    </source>
</evidence>
<gene>
    <name evidence="1" type="ORF">K2F26_14140</name>
</gene>
<proteinExistence type="predicted"/>
<keyword evidence="2" id="KW-1185">Reference proteome</keyword>
<dbReference type="Proteomes" id="UP000826540">
    <property type="component" value="Chromosome"/>
</dbReference>
<evidence type="ECO:0000313" key="2">
    <source>
        <dbReference type="Proteomes" id="UP000826540"/>
    </source>
</evidence>
<sequence length="63" mass="7628">MWEDPIIQEIYQVREAHSHKFNNDLQAIYQDLKEQEKNSNRKFISYVPKFLKDVSVFQKKNLG</sequence>
<dbReference type="EMBL" id="CP080598">
    <property type="protein sequence ID" value="QYX30093.1"/>
    <property type="molecule type" value="Genomic_DNA"/>
</dbReference>
<organism evidence="1 2">
    <name type="scientific">Sphaerospermopsis torques-reginae ITEP-024</name>
    <dbReference type="NCBI Taxonomy" id="984208"/>
    <lineage>
        <taxon>Bacteria</taxon>
        <taxon>Bacillati</taxon>
        <taxon>Cyanobacteriota</taxon>
        <taxon>Cyanophyceae</taxon>
        <taxon>Nostocales</taxon>
        <taxon>Aphanizomenonaceae</taxon>
        <taxon>Sphaerospermopsis</taxon>
        <taxon>Sphaerospermopsis torques-reginae</taxon>
    </lineage>
</organism>
<dbReference type="RefSeq" id="WP_220608338.1">
    <property type="nucleotide sequence ID" value="NZ_CP080598.1"/>
</dbReference>
<accession>A0ABX8WUK0</accession>